<dbReference type="Pfam" id="PF07969">
    <property type="entry name" value="Amidohydro_3"/>
    <property type="match status" value="1"/>
</dbReference>
<dbReference type="HOGENOM" id="CLU_009942_1_0_11"/>
<dbReference type="InterPro" id="IPR011059">
    <property type="entry name" value="Metal-dep_hydrolase_composite"/>
</dbReference>
<dbReference type="SUPFAM" id="SSF51338">
    <property type="entry name" value="Composite domain of metallo-dependent hydrolases"/>
    <property type="match status" value="1"/>
</dbReference>
<dbReference type="SUPFAM" id="SSF51556">
    <property type="entry name" value="Metallo-dependent hydrolases"/>
    <property type="match status" value="1"/>
</dbReference>
<protein>
    <submittedName>
        <fullName evidence="3">Exoenzymes regulatory protein AepA</fullName>
    </submittedName>
</protein>
<sequence>MGLTATGGLLGSGCAPQSPGGPRPPAGPTLIDNVKGITLTADGTREFTNLLVGPDGRVAGLDVANAGGATRVDGKGRVVIPGLHDAHGHFGGLGANTTQLDLAGTRSLEEAMRALRAHAEQNPDKRWITGRGWNDVVWGLGRLPGAADLDAVVADRPVWLVRVDGHAGVANTAALREAGVGAATPTPPGGEIVRGADGAPTGALVDAAQDLVERHLPQPTTEDLRRRFLAAQSKLHEVGLTGISDAGTGAAELAVLHGLAASGELTIRTNSFLTWDAFAEIGADARRDSVAGDVLRVGTVKLYVDGALGSHGAALLRPYADDPGNSGLPQMDAAELGRRVTAVMRAGYQVATHAIGDAGNRMVLDAYEAALAATGNRMRHRVEHAQVMSTSDIPRLRRLGVIASMQPVHATDDMNMAESRIGLERMAGAYAWRAILDQGITIASGSDFPVSSHNPFDGLHAAVTRTDREGRPHGGWYAEQAMTPVEALRTFTGDAVFAAHQERVLGTLEPGRWADFVVLDQDPLQPPAGRHRWQTRVLQTWVAGRRVGEYGEF</sequence>
<dbReference type="KEGG" id="sen:SACE_3923"/>
<dbReference type="STRING" id="405948.SACE_3923"/>
<reference evidence="3 4" key="1">
    <citation type="journal article" date="2007" name="Nat. Biotechnol.">
        <title>Complete genome sequence of the erythromycin-producing bacterium Saccharopolyspora erythraea NRRL23338.</title>
        <authorList>
            <person name="Oliynyk M."/>
            <person name="Samborskyy M."/>
            <person name="Lester J.B."/>
            <person name="Mironenko T."/>
            <person name="Scott N."/>
            <person name="Dickens S."/>
            <person name="Haydock S.F."/>
            <person name="Leadlay P.F."/>
        </authorList>
    </citation>
    <scope>NUCLEOTIDE SEQUENCE [LARGE SCALE GENOMIC DNA]</scope>
    <source>
        <strain evidence="4">ATCC 11635 / DSM 40517 / JCM 4748 / NBRC 13426 / NCIMB 8594 / NRRL 2338</strain>
    </source>
</reference>
<dbReference type="Proteomes" id="UP000006728">
    <property type="component" value="Chromosome"/>
</dbReference>
<dbReference type="OrthoDB" id="3173428at2"/>
<proteinExistence type="predicted"/>
<dbReference type="AlphaFoldDB" id="A4FGL9"/>
<dbReference type="Gene3D" id="3.10.310.70">
    <property type="match status" value="1"/>
</dbReference>
<evidence type="ECO:0000313" key="4">
    <source>
        <dbReference type="Proteomes" id="UP000006728"/>
    </source>
</evidence>
<evidence type="ECO:0000259" key="2">
    <source>
        <dbReference type="Pfam" id="PF07969"/>
    </source>
</evidence>
<evidence type="ECO:0000313" key="3">
    <source>
        <dbReference type="EMBL" id="CAM03194.1"/>
    </source>
</evidence>
<dbReference type="Gene3D" id="3.20.20.140">
    <property type="entry name" value="Metal-dependent hydrolases"/>
    <property type="match status" value="1"/>
</dbReference>
<dbReference type="RefSeq" id="WP_009944824.1">
    <property type="nucleotide sequence ID" value="NC_009142.1"/>
</dbReference>
<evidence type="ECO:0000256" key="1">
    <source>
        <dbReference type="SAM" id="MobiDB-lite"/>
    </source>
</evidence>
<dbReference type="EMBL" id="AM420293">
    <property type="protein sequence ID" value="CAM03194.1"/>
    <property type="molecule type" value="Genomic_DNA"/>
</dbReference>
<dbReference type="InterPro" id="IPR013108">
    <property type="entry name" value="Amidohydro_3"/>
</dbReference>
<keyword evidence="4" id="KW-1185">Reference proteome</keyword>
<dbReference type="PANTHER" id="PTHR22642:SF2">
    <property type="entry name" value="PROTEIN LONG AFTER FAR-RED 3"/>
    <property type="match status" value="1"/>
</dbReference>
<feature type="region of interest" description="Disordered" evidence="1">
    <location>
        <begin position="1"/>
        <end position="29"/>
    </location>
</feature>
<name>A4FGL9_SACEN</name>
<accession>A4FGL9</accession>
<dbReference type="CDD" id="cd01300">
    <property type="entry name" value="YtcJ_like"/>
    <property type="match status" value="1"/>
</dbReference>
<organism evidence="3 4">
    <name type="scientific">Saccharopolyspora erythraea (strain ATCC 11635 / DSM 40517 / JCM 4748 / NBRC 13426 / NCIMB 8594 / NRRL 2338)</name>
    <dbReference type="NCBI Taxonomy" id="405948"/>
    <lineage>
        <taxon>Bacteria</taxon>
        <taxon>Bacillati</taxon>
        <taxon>Actinomycetota</taxon>
        <taxon>Actinomycetes</taxon>
        <taxon>Pseudonocardiales</taxon>
        <taxon>Pseudonocardiaceae</taxon>
        <taxon>Saccharopolyspora</taxon>
    </lineage>
</organism>
<dbReference type="PANTHER" id="PTHR22642">
    <property type="entry name" value="IMIDAZOLONEPROPIONASE"/>
    <property type="match status" value="1"/>
</dbReference>
<dbReference type="InterPro" id="IPR033932">
    <property type="entry name" value="YtcJ-like"/>
</dbReference>
<dbReference type="eggNOG" id="COG1574">
    <property type="taxonomic scope" value="Bacteria"/>
</dbReference>
<dbReference type="InterPro" id="IPR032466">
    <property type="entry name" value="Metal_Hydrolase"/>
</dbReference>
<feature type="domain" description="Amidohydrolase 3" evidence="2">
    <location>
        <begin position="72"/>
        <end position="547"/>
    </location>
</feature>
<dbReference type="Gene3D" id="2.30.40.10">
    <property type="entry name" value="Urease, subunit C, domain 1"/>
    <property type="match status" value="1"/>
</dbReference>
<dbReference type="GO" id="GO:0016810">
    <property type="term" value="F:hydrolase activity, acting on carbon-nitrogen (but not peptide) bonds"/>
    <property type="evidence" value="ECO:0007669"/>
    <property type="project" value="InterPro"/>
</dbReference>
<gene>
    <name evidence="3" type="ordered locus">SACE_3923</name>
</gene>